<sequence length="207" mass="22772">MKFPSKIHLKLNEFVKDYAYEMQKAYDSIDLEELDEIASLLINSIKDKKKIYTCGNGGSAAISEHFVCDFLKGSSTGTDISPVIHSLSSNTPTLTAVANDIDYESVFSFSVERYGEKGDILICVSSSGNSPNIVKAIKAAKTLGMITVSFVGFSGGKARDESDYSIYIPNENYGVVEDTHHSLMHILSQYVRIKTLTDEEDLGNVVF</sequence>
<dbReference type="PANTHER" id="PTHR30390">
    <property type="entry name" value="SEDOHEPTULOSE 7-PHOSPHATE ISOMERASE / DNAA INITIATOR-ASSOCIATING FACTOR FOR REPLICATION INITIATION"/>
    <property type="match status" value="1"/>
</dbReference>
<dbReference type="CDD" id="cd05006">
    <property type="entry name" value="SIS_GmhA"/>
    <property type="match status" value="1"/>
</dbReference>
<name>A0A382XA54_9ZZZZ</name>
<accession>A0A382XA54</accession>
<dbReference type="Gene3D" id="3.40.50.10490">
    <property type="entry name" value="Glucose-6-phosphate isomerase like protein, domain 1"/>
    <property type="match status" value="1"/>
</dbReference>
<dbReference type="InterPro" id="IPR046348">
    <property type="entry name" value="SIS_dom_sf"/>
</dbReference>
<dbReference type="GO" id="GO:1901135">
    <property type="term" value="P:carbohydrate derivative metabolic process"/>
    <property type="evidence" value="ECO:0007669"/>
    <property type="project" value="InterPro"/>
</dbReference>
<organism evidence="2">
    <name type="scientific">marine metagenome</name>
    <dbReference type="NCBI Taxonomy" id="408172"/>
    <lineage>
        <taxon>unclassified sequences</taxon>
        <taxon>metagenomes</taxon>
        <taxon>ecological metagenomes</taxon>
    </lineage>
</organism>
<dbReference type="PANTHER" id="PTHR30390:SF8">
    <property type="entry name" value="SUGAR ISOMERASE (SIS)"/>
    <property type="match status" value="1"/>
</dbReference>
<dbReference type="Pfam" id="PF13580">
    <property type="entry name" value="SIS_2"/>
    <property type="match status" value="1"/>
</dbReference>
<dbReference type="AlphaFoldDB" id="A0A382XA54"/>
<gene>
    <name evidence="2" type="ORF">METZ01_LOCUS420613</name>
</gene>
<evidence type="ECO:0000259" key="1">
    <source>
        <dbReference type="PROSITE" id="PS51464"/>
    </source>
</evidence>
<dbReference type="EMBL" id="UINC01166034">
    <property type="protein sequence ID" value="SVD67759.1"/>
    <property type="molecule type" value="Genomic_DNA"/>
</dbReference>
<dbReference type="InterPro" id="IPR035461">
    <property type="entry name" value="GmhA/DiaA"/>
</dbReference>
<feature type="domain" description="SIS" evidence="1">
    <location>
        <begin position="41"/>
        <end position="197"/>
    </location>
</feature>
<dbReference type="InterPro" id="IPR050099">
    <property type="entry name" value="SIS_GmhA/DiaA_subfam"/>
</dbReference>
<reference evidence="2" key="1">
    <citation type="submission" date="2018-05" db="EMBL/GenBank/DDBJ databases">
        <authorList>
            <person name="Lanie J.A."/>
            <person name="Ng W.-L."/>
            <person name="Kazmierczak K.M."/>
            <person name="Andrzejewski T.M."/>
            <person name="Davidsen T.M."/>
            <person name="Wayne K.J."/>
            <person name="Tettelin H."/>
            <person name="Glass J.I."/>
            <person name="Rusch D."/>
            <person name="Podicherti R."/>
            <person name="Tsui H.-C.T."/>
            <person name="Winkler M.E."/>
        </authorList>
    </citation>
    <scope>NUCLEOTIDE SEQUENCE</scope>
</reference>
<evidence type="ECO:0000313" key="2">
    <source>
        <dbReference type="EMBL" id="SVD67759.1"/>
    </source>
</evidence>
<dbReference type="PROSITE" id="PS51464">
    <property type="entry name" value="SIS"/>
    <property type="match status" value="1"/>
</dbReference>
<dbReference type="SUPFAM" id="SSF53697">
    <property type="entry name" value="SIS domain"/>
    <property type="match status" value="1"/>
</dbReference>
<proteinExistence type="predicted"/>
<dbReference type="GO" id="GO:0097367">
    <property type="term" value="F:carbohydrate derivative binding"/>
    <property type="evidence" value="ECO:0007669"/>
    <property type="project" value="InterPro"/>
</dbReference>
<dbReference type="InterPro" id="IPR001347">
    <property type="entry name" value="SIS_dom"/>
</dbReference>
<protein>
    <recommendedName>
        <fullName evidence="1">SIS domain-containing protein</fullName>
    </recommendedName>
</protein>